<dbReference type="SUPFAM" id="SSF53822">
    <property type="entry name" value="Periplasmic binding protein-like I"/>
    <property type="match status" value="1"/>
</dbReference>
<dbReference type="GO" id="GO:0003677">
    <property type="term" value="F:DNA binding"/>
    <property type="evidence" value="ECO:0007669"/>
    <property type="project" value="UniProtKB-KW"/>
</dbReference>
<evidence type="ECO:0000256" key="3">
    <source>
        <dbReference type="ARBA" id="ARBA00023163"/>
    </source>
</evidence>
<evidence type="ECO:0000256" key="2">
    <source>
        <dbReference type="ARBA" id="ARBA00023125"/>
    </source>
</evidence>
<keyword evidence="3" id="KW-0804">Transcription</keyword>
<keyword evidence="1" id="KW-0805">Transcription regulation</keyword>
<keyword evidence="2 5" id="KW-0238">DNA-binding</keyword>
<dbReference type="PROSITE" id="PS50932">
    <property type="entry name" value="HTH_LACI_2"/>
    <property type="match status" value="1"/>
</dbReference>
<dbReference type="CDD" id="cd06267">
    <property type="entry name" value="PBP1_LacI_sugar_binding-like"/>
    <property type="match status" value="1"/>
</dbReference>
<dbReference type="Gene3D" id="1.10.260.40">
    <property type="entry name" value="lambda repressor-like DNA-binding domains"/>
    <property type="match status" value="1"/>
</dbReference>
<dbReference type="SUPFAM" id="SSF47413">
    <property type="entry name" value="lambda repressor-like DNA-binding domains"/>
    <property type="match status" value="1"/>
</dbReference>
<evidence type="ECO:0000313" key="6">
    <source>
        <dbReference type="Proteomes" id="UP001560573"/>
    </source>
</evidence>
<reference evidence="5 6" key="1">
    <citation type="submission" date="2023-07" db="EMBL/GenBank/DDBJ databases">
        <authorList>
            <person name="Lian W.-H."/>
        </authorList>
    </citation>
    <scope>NUCLEOTIDE SEQUENCE [LARGE SCALE GENOMIC DNA]</scope>
    <source>
        <strain evidence="5 6">SYSU DXS3180</strain>
    </source>
</reference>
<evidence type="ECO:0000259" key="4">
    <source>
        <dbReference type="PROSITE" id="PS50932"/>
    </source>
</evidence>
<dbReference type="EMBL" id="JAULBC010000002">
    <property type="protein sequence ID" value="MEX6687739.1"/>
    <property type="molecule type" value="Genomic_DNA"/>
</dbReference>
<dbReference type="PANTHER" id="PTHR30146:SF109">
    <property type="entry name" value="HTH-TYPE TRANSCRIPTIONAL REGULATOR GALS"/>
    <property type="match status" value="1"/>
</dbReference>
<protein>
    <submittedName>
        <fullName evidence="5">LacI family DNA-binding transcriptional regulator</fullName>
    </submittedName>
</protein>
<accession>A0ABV3ZH54</accession>
<organism evidence="5 6">
    <name type="scientific">Danxiaibacter flavus</name>
    <dbReference type="NCBI Taxonomy" id="3049108"/>
    <lineage>
        <taxon>Bacteria</taxon>
        <taxon>Pseudomonadati</taxon>
        <taxon>Bacteroidota</taxon>
        <taxon>Chitinophagia</taxon>
        <taxon>Chitinophagales</taxon>
        <taxon>Chitinophagaceae</taxon>
        <taxon>Danxiaibacter</taxon>
    </lineage>
</organism>
<dbReference type="Gene3D" id="3.40.50.2300">
    <property type="match status" value="2"/>
</dbReference>
<dbReference type="InterPro" id="IPR010982">
    <property type="entry name" value="Lambda_DNA-bd_dom_sf"/>
</dbReference>
<sequence>MKNSVTIKDISRASQVSITTVSRVLNGLSRQYRISEETQDIVKAIARELNYRPNQTAVNLRRQKSYSIGLIIPSLSNPFFSNIASIVNHELRKRGYSVILTDSGEDEQTEIEELDLLLDRQIDGLIVTPSGSSYDHIEKAYNNGLPTVCIDRYFEATSVPYVATDNYQGAYELTTHLINYGHTRIACLQGVHHVMPNVQRTKGYQQALADHGLTTYYIGGTNFSEENGYTETHRLLQRKDRPTAIFALSDTIALGAIRAIREYGLIIPKDISLVTFDNAIYLDYMAPAITSIVQPVNEIARVSIRILLDKLEKMDIPEFNEEKVTIEPKIVYRDSVAKV</sequence>
<name>A0ABV3ZH54_9BACT</name>
<feature type="domain" description="HTH lacI-type" evidence="4">
    <location>
        <begin position="5"/>
        <end position="62"/>
    </location>
</feature>
<dbReference type="CDD" id="cd01392">
    <property type="entry name" value="HTH_LacI"/>
    <property type="match status" value="1"/>
</dbReference>
<gene>
    <name evidence="5" type="ORF">QTN47_09560</name>
</gene>
<dbReference type="Proteomes" id="UP001560573">
    <property type="component" value="Unassembled WGS sequence"/>
</dbReference>
<dbReference type="RefSeq" id="WP_369329143.1">
    <property type="nucleotide sequence ID" value="NZ_JAULBC010000002.1"/>
</dbReference>
<keyword evidence="6" id="KW-1185">Reference proteome</keyword>
<dbReference type="InterPro" id="IPR028082">
    <property type="entry name" value="Peripla_BP_I"/>
</dbReference>
<evidence type="ECO:0000313" key="5">
    <source>
        <dbReference type="EMBL" id="MEX6687739.1"/>
    </source>
</evidence>
<dbReference type="SMART" id="SM00354">
    <property type="entry name" value="HTH_LACI"/>
    <property type="match status" value="1"/>
</dbReference>
<proteinExistence type="predicted"/>
<comment type="caution">
    <text evidence="5">The sequence shown here is derived from an EMBL/GenBank/DDBJ whole genome shotgun (WGS) entry which is preliminary data.</text>
</comment>
<dbReference type="Pfam" id="PF00356">
    <property type="entry name" value="LacI"/>
    <property type="match status" value="1"/>
</dbReference>
<dbReference type="PANTHER" id="PTHR30146">
    <property type="entry name" value="LACI-RELATED TRANSCRIPTIONAL REPRESSOR"/>
    <property type="match status" value="1"/>
</dbReference>
<dbReference type="Pfam" id="PF00532">
    <property type="entry name" value="Peripla_BP_1"/>
    <property type="match status" value="1"/>
</dbReference>
<dbReference type="InterPro" id="IPR001761">
    <property type="entry name" value="Peripla_BP/Lac1_sug-bd_dom"/>
</dbReference>
<dbReference type="InterPro" id="IPR000843">
    <property type="entry name" value="HTH_LacI"/>
</dbReference>
<evidence type="ECO:0000256" key="1">
    <source>
        <dbReference type="ARBA" id="ARBA00023015"/>
    </source>
</evidence>